<dbReference type="Proteomes" id="UP000095285">
    <property type="component" value="Unassembled WGS sequence"/>
</dbReference>
<name>A0A1I7W4M9_LOALO</name>
<dbReference type="OrthoDB" id="5787977at2759"/>
<keyword evidence="3" id="KW-1185">Reference proteome</keyword>
<evidence type="ECO:0000313" key="2">
    <source>
        <dbReference type="EMBL" id="EFO15171.1"/>
    </source>
</evidence>
<sequence length="239" mass="27580">MYEAIIVRRRALIGMRLDLVIAIALLLVSQIRSNYIILRPLSLFIQQHWHNNISQIHRLNVCKYSKVRIEAIKRVFIIVSKTQWCNEVIKTVFGASVATKRNNSNVIAWATPYNHTGWMNPGSRCEDDAYFDNATKVAYGLARVDLFCRKRRSRLGPRIWKRSVMKSKQKKHESRPYTVRSDESLFTITIGVLLYVVFGICFLAANLAYLFGIFIVYDSSVVEGDKKRTSSKRAQPMKC</sequence>
<organism evidence="3 4">
    <name type="scientific">Loa loa</name>
    <name type="common">Eye worm</name>
    <name type="synonym">Filaria loa</name>
    <dbReference type="NCBI Taxonomy" id="7209"/>
    <lineage>
        <taxon>Eukaryota</taxon>
        <taxon>Metazoa</taxon>
        <taxon>Ecdysozoa</taxon>
        <taxon>Nematoda</taxon>
        <taxon>Chromadorea</taxon>
        <taxon>Rhabditida</taxon>
        <taxon>Spirurina</taxon>
        <taxon>Spiruromorpha</taxon>
        <taxon>Filarioidea</taxon>
        <taxon>Onchocercidae</taxon>
        <taxon>Loa</taxon>
    </lineage>
</organism>
<accession>A0A1S0TL04</accession>
<gene>
    <name evidence="2 4" type="ORF">LOAG_13341</name>
</gene>
<evidence type="ECO:0000256" key="1">
    <source>
        <dbReference type="SAM" id="Phobius"/>
    </source>
</evidence>
<keyword evidence="1" id="KW-0812">Transmembrane</keyword>
<reference evidence="2 3" key="1">
    <citation type="submission" date="2012-04" db="EMBL/GenBank/DDBJ databases">
        <title>The Genome Sequence of Loa loa.</title>
        <authorList>
            <consortium name="The Broad Institute Genome Sequencing Platform"/>
            <consortium name="Broad Institute Genome Sequencing Center for Infectious Disease"/>
            <person name="Nutman T.B."/>
            <person name="Fink D.L."/>
            <person name="Russ C."/>
            <person name="Young S."/>
            <person name="Zeng Q."/>
            <person name="Gargeya S."/>
            <person name="Alvarado L."/>
            <person name="Berlin A."/>
            <person name="Chapman S.B."/>
            <person name="Chen Z."/>
            <person name="Freedman E."/>
            <person name="Gellesch M."/>
            <person name="Goldberg J."/>
            <person name="Griggs A."/>
            <person name="Gujja S."/>
            <person name="Heilman E.R."/>
            <person name="Heiman D."/>
            <person name="Howarth C."/>
            <person name="Mehta T."/>
            <person name="Neiman D."/>
            <person name="Pearson M."/>
            <person name="Roberts A."/>
            <person name="Saif S."/>
            <person name="Shea T."/>
            <person name="Shenoy N."/>
            <person name="Sisk P."/>
            <person name="Stolte C."/>
            <person name="Sykes S."/>
            <person name="White J."/>
            <person name="Yandava C."/>
            <person name="Haas B."/>
            <person name="Henn M.R."/>
            <person name="Nusbaum C."/>
            <person name="Birren B."/>
        </authorList>
    </citation>
    <scope>NUCLEOTIDE SEQUENCE [LARGE SCALE GENOMIC DNA]</scope>
</reference>
<protein>
    <submittedName>
        <fullName evidence="4">SCP domain-containing protein</fullName>
    </submittedName>
</protein>
<keyword evidence="1" id="KW-0472">Membrane</keyword>
<evidence type="ECO:0000313" key="3">
    <source>
        <dbReference type="Proteomes" id="UP000095285"/>
    </source>
</evidence>
<dbReference type="EMBL" id="JH712452">
    <property type="protein sequence ID" value="EFO15171.1"/>
    <property type="molecule type" value="Genomic_DNA"/>
</dbReference>
<dbReference type="OMA" id="IFIVYDS"/>
<keyword evidence="1" id="KW-1133">Transmembrane helix</keyword>
<accession>A0A1I7W4M9</accession>
<feature type="transmembrane region" description="Helical" evidence="1">
    <location>
        <begin position="192"/>
        <end position="217"/>
    </location>
</feature>
<dbReference type="AlphaFoldDB" id="A0A1I7W4M9"/>
<dbReference type="WBParaSite" id="EN70_9616">
    <property type="protein sequence ID" value="EN70_9616"/>
    <property type="gene ID" value="EN70_9616"/>
</dbReference>
<dbReference type="GeneID" id="9950812"/>
<evidence type="ECO:0000313" key="4">
    <source>
        <dbReference type="WBParaSite" id="EN70_9616"/>
    </source>
</evidence>
<dbReference type="KEGG" id="loa:LOAG_13341"/>
<dbReference type="RefSeq" id="XP_003148898.1">
    <property type="nucleotide sequence ID" value="XM_003148850.1"/>
</dbReference>
<dbReference type="CTD" id="9950812"/>
<reference evidence="4" key="2">
    <citation type="submission" date="2016-11" db="UniProtKB">
        <authorList>
            <consortium name="WormBaseParasite"/>
        </authorList>
    </citation>
    <scope>IDENTIFICATION</scope>
</reference>
<proteinExistence type="predicted"/>